<accession>A0A0G4FK83</accession>
<evidence type="ECO:0000256" key="1">
    <source>
        <dbReference type="SAM" id="Phobius"/>
    </source>
</evidence>
<organism evidence="2 3">
    <name type="scientific">Vitrella brassicaformis (strain CCMP3155)</name>
    <dbReference type="NCBI Taxonomy" id="1169540"/>
    <lineage>
        <taxon>Eukaryota</taxon>
        <taxon>Sar</taxon>
        <taxon>Alveolata</taxon>
        <taxon>Colpodellida</taxon>
        <taxon>Vitrellaceae</taxon>
        <taxon>Vitrella</taxon>
    </lineage>
</organism>
<dbReference type="AlphaFoldDB" id="A0A0G4FK83"/>
<keyword evidence="1" id="KW-0812">Transmembrane</keyword>
<evidence type="ECO:0000313" key="2">
    <source>
        <dbReference type="EMBL" id="CEM14196.1"/>
    </source>
</evidence>
<dbReference type="InParanoid" id="A0A0G4FK83"/>
<evidence type="ECO:0000313" key="3">
    <source>
        <dbReference type="Proteomes" id="UP000041254"/>
    </source>
</evidence>
<dbReference type="Proteomes" id="UP000041254">
    <property type="component" value="Unassembled WGS sequence"/>
</dbReference>
<keyword evidence="1" id="KW-1133">Transmembrane helix</keyword>
<dbReference type="EMBL" id="CDMY01000455">
    <property type="protein sequence ID" value="CEM14196.1"/>
    <property type="molecule type" value="Genomic_DNA"/>
</dbReference>
<name>A0A0G4FK83_VITBC</name>
<proteinExistence type="predicted"/>
<dbReference type="VEuPathDB" id="CryptoDB:Vbra_21330"/>
<sequence length="208" mass="22305">MRLAVPSCCDGRLRPLEGDTEVLVEPPWHDDIDIDDESEDLDEGVHVELLHKTFAPRLIDHSLSYVGVGIKHVGGSCGLKAADVMSKSTTCACLPPSLTRATTPTTQATSVCDEPDGEEQHVTPVHRPVPLLLPAVVYVRLAGWLTSPLWMCPLRRWAAAHSSSVVGVPEARPTEEAVTAMAGALLSGGISISVFLALRMMGVNVLLR</sequence>
<keyword evidence="3" id="KW-1185">Reference proteome</keyword>
<reference evidence="2 3" key="1">
    <citation type="submission" date="2014-11" db="EMBL/GenBank/DDBJ databases">
        <authorList>
            <person name="Zhu J."/>
            <person name="Qi W."/>
            <person name="Song R."/>
        </authorList>
    </citation>
    <scope>NUCLEOTIDE SEQUENCE [LARGE SCALE GENOMIC DNA]</scope>
</reference>
<feature type="transmembrane region" description="Helical" evidence="1">
    <location>
        <begin position="177"/>
        <end position="198"/>
    </location>
</feature>
<gene>
    <name evidence="2" type="ORF">Vbra_21330</name>
</gene>
<keyword evidence="1" id="KW-0472">Membrane</keyword>
<protein>
    <submittedName>
        <fullName evidence="2">Uncharacterized protein</fullName>
    </submittedName>
</protein>